<sequence length="450" mass="49490">MTWLLKAPVRGTARFQRARVPASLLPEHVAGNDPAALVQVDIEVRDGRIGMIRPSGGLPAAPCGDCHDLDDGMVLPGLIDMHTHLDKGHITPRRPNPDGTFMGALMAVGEDRMANWTAADVRARMEFSLRCAYAQGTVLIRTHLDSLPPQETISWPVFQEVREDWAGRIELQAACLFGIDRLDANDGYLTAMADRVSRAGGVLGAVTYMIPRLDEHLDAMFRAAAERDLPLDFHADETGDTGARALRHIAEAALRNGFKGQVVVGHCCSLALQEPDEIGRTLDLVAQAGLGIVSLPMCNMYLQDRQAGRTPRWRGVTLLHEMKARGIPVAVASDNTRDPFYAYGDMNLIEVYTQATRILQLDHPFGDWINTVTRTPAQLLGRSDLGRLKEGAPADMVLLRARNWGELLSRPHGLKAVLRHGRTIDMTLPDYRELDPLMTNAVTLERGAAE</sequence>
<keyword evidence="1" id="KW-0479">Metal-binding</keyword>
<gene>
    <name evidence="4" type="ORF">Ga0061067_107107</name>
</gene>
<keyword evidence="5" id="KW-1185">Reference proteome</keyword>
<dbReference type="Gene3D" id="3.20.20.140">
    <property type="entry name" value="Metal-dependent hydrolases"/>
    <property type="match status" value="1"/>
</dbReference>
<dbReference type="InterPro" id="IPR052349">
    <property type="entry name" value="Metallo-hydrolase_Enzymes"/>
</dbReference>
<dbReference type="Pfam" id="PF07969">
    <property type="entry name" value="Amidohydro_3"/>
    <property type="match status" value="1"/>
</dbReference>
<dbReference type="GO" id="GO:0006209">
    <property type="term" value="P:cytosine catabolic process"/>
    <property type="evidence" value="ECO:0007669"/>
    <property type="project" value="TreeGrafter"/>
</dbReference>
<dbReference type="PANTHER" id="PTHR32027">
    <property type="entry name" value="CYTOSINE DEAMINASE"/>
    <property type="match status" value="1"/>
</dbReference>
<proteinExistence type="predicted"/>
<keyword evidence="2 4" id="KW-0378">Hydrolase</keyword>
<evidence type="ECO:0000313" key="4">
    <source>
        <dbReference type="EMBL" id="CUA97351.1"/>
    </source>
</evidence>
<evidence type="ECO:0000256" key="2">
    <source>
        <dbReference type="ARBA" id="ARBA00022801"/>
    </source>
</evidence>
<evidence type="ECO:0000313" key="5">
    <source>
        <dbReference type="Proteomes" id="UP000183900"/>
    </source>
</evidence>
<dbReference type="CDD" id="cd01293">
    <property type="entry name" value="Bact_CD"/>
    <property type="match status" value="1"/>
</dbReference>
<protein>
    <submittedName>
        <fullName evidence="4">Cytosine/adenosine deaminase or related metal-dependent hydrolase</fullName>
    </submittedName>
</protein>
<dbReference type="PANTHER" id="PTHR32027:SF0">
    <property type="entry name" value="CYTOSINE DEAMINASE"/>
    <property type="match status" value="1"/>
</dbReference>
<dbReference type="RefSeq" id="WP_055455975.1">
    <property type="nucleotide sequence ID" value="NZ_CYHE01000007.1"/>
</dbReference>
<dbReference type="GO" id="GO:0035888">
    <property type="term" value="F:isoguanine deaminase activity"/>
    <property type="evidence" value="ECO:0007669"/>
    <property type="project" value="TreeGrafter"/>
</dbReference>
<name>A0A0K6I2P4_9HYPH</name>
<organism evidence="4 5">
    <name type="scientific">Pannonibacter indicus</name>
    <dbReference type="NCBI Taxonomy" id="466044"/>
    <lineage>
        <taxon>Bacteria</taxon>
        <taxon>Pseudomonadati</taxon>
        <taxon>Pseudomonadota</taxon>
        <taxon>Alphaproteobacteria</taxon>
        <taxon>Hyphomicrobiales</taxon>
        <taxon>Stappiaceae</taxon>
        <taxon>Pannonibacter</taxon>
    </lineage>
</organism>
<accession>A0A0K6I2P4</accession>
<evidence type="ECO:0000256" key="1">
    <source>
        <dbReference type="ARBA" id="ARBA00022723"/>
    </source>
</evidence>
<dbReference type="AlphaFoldDB" id="A0A0K6I2P4"/>
<dbReference type="SUPFAM" id="SSF51338">
    <property type="entry name" value="Composite domain of metallo-dependent hydrolases"/>
    <property type="match status" value="1"/>
</dbReference>
<dbReference type="FunFam" id="3.20.20.140:FF:000019">
    <property type="entry name" value="Cytosine deaminase"/>
    <property type="match status" value="1"/>
</dbReference>
<dbReference type="GO" id="GO:0046872">
    <property type="term" value="F:metal ion binding"/>
    <property type="evidence" value="ECO:0007669"/>
    <property type="project" value="UniProtKB-KW"/>
</dbReference>
<feature type="domain" description="Amidohydrolase 3" evidence="3">
    <location>
        <begin position="214"/>
        <end position="423"/>
    </location>
</feature>
<dbReference type="InterPro" id="IPR013108">
    <property type="entry name" value="Amidohydro_3"/>
</dbReference>
<dbReference type="EMBL" id="CYHE01000007">
    <property type="protein sequence ID" value="CUA97351.1"/>
    <property type="molecule type" value="Genomic_DNA"/>
</dbReference>
<dbReference type="OrthoDB" id="9815027at2"/>
<dbReference type="InterPro" id="IPR011059">
    <property type="entry name" value="Metal-dep_hydrolase_composite"/>
</dbReference>
<reference evidence="5" key="1">
    <citation type="submission" date="2015-08" db="EMBL/GenBank/DDBJ databases">
        <authorList>
            <person name="Varghese N."/>
        </authorList>
    </citation>
    <scope>NUCLEOTIDE SEQUENCE [LARGE SCALE GENOMIC DNA]</scope>
    <source>
        <strain evidence="5">DSM 23407</strain>
    </source>
</reference>
<dbReference type="GO" id="GO:0004131">
    <property type="term" value="F:cytosine deaminase activity"/>
    <property type="evidence" value="ECO:0007669"/>
    <property type="project" value="TreeGrafter"/>
</dbReference>
<dbReference type="SUPFAM" id="SSF51556">
    <property type="entry name" value="Metallo-dependent hydrolases"/>
    <property type="match status" value="1"/>
</dbReference>
<dbReference type="Gene3D" id="2.30.40.10">
    <property type="entry name" value="Urease, subunit C, domain 1"/>
    <property type="match status" value="1"/>
</dbReference>
<dbReference type="Proteomes" id="UP000183900">
    <property type="component" value="Unassembled WGS sequence"/>
</dbReference>
<evidence type="ECO:0000259" key="3">
    <source>
        <dbReference type="Pfam" id="PF07969"/>
    </source>
</evidence>
<dbReference type="InterPro" id="IPR032466">
    <property type="entry name" value="Metal_Hydrolase"/>
</dbReference>
<dbReference type="NCBIfam" id="NF005759">
    <property type="entry name" value="PRK07583.1"/>
    <property type="match status" value="1"/>
</dbReference>